<feature type="transmembrane region" description="Helical" evidence="2">
    <location>
        <begin position="12"/>
        <end position="30"/>
    </location>
</feature>
<evidence type="ECO:0000313" key="4">
    <source>
        <dbReference type="Proteomes" id="UP000509750"/>
    </source>
</evidence>
<protein>
    <submittedName>
        <fullName evidence="3">Uncharacterized protein</fullName>
    </submittedName>
</protein>
<evidence type="ECO:0000256" key="1">
    <source>
        <dbReference type="SAM" id="MobiDB-lite"/>
    </source>
</evidence>
<reference evidence="3 4" key="1">
    <citation type="submission" date="2020-07" db="EMBL/GenBank/DDBJ databases">
        <title>Gai3-2, isolated from salt lake.</title>
        <authorList>
            <person name="Cui H."/>
            <person name="Shi X."/>
        </authorList>
    </citation>
    <scope>NUCLEOTIDE SEQUENCE [LARGE SCALE GENOMIC DNA]</scope>
    <source>
        <strain evidence="3 4">Gai3-2</strain>
    </source>
</reference>
<proteinExistence type="predicted"/>
<keyword evidence="2" id="KW-0812">Transmembrane</keyword>
<sequence length="77" mass="8071">MSILGTAVPAEWVAVVVLAFTAGMCVPFRYGIERLRGFGRVVIGKLPYAPPPGKEEGEAMEAATEGDHGSGSEDHPS</sequence>
<dbReference type="KEGG" id="halg:HUG10_09180"/>
<gene>
    <name evidence="3" type="ORF">HUG10_09180</name>
</gene>
<dbReference type="EMBL" id="CP058529">
    <property type="protein sequence ID" value="QLG29460.1"/>
    <property type="molecule type" value="Genomic_DNA"/>
</dbReference>
<name>A0A7D5KVU6_9EURY</name>
<keyword evidence="4" id="KW-1185">Reference proteome</keyword>
<feature type="region of interest" description="Disordered" evidence="1">
    <location>
        <begin position="49"/>
        <end position="77"/>
    </location>
</feature>
<evidence type="ECO:0000256" key="2">
    <source>
        <dbReference type="SAM" id="Phobius"/>
    </source>
</evidence>
<keyword evidence="2" id="KW-1133">Transmembrane helix</keyword>
<dbReference type="AlphaFoldDB" id="A0A7D5KVU6"/>
<feature type="compositionally biased region" description="Basic and acidic residues" evidence="1">
    <location>
        <begin position="65"/>
        <end position="77"/>
    </location>
</feature>
<evidence type="ECO:0000313" key="3">
    <source>
        <dbReference type="EMBL" id="QLG29460.1"/>
    </source>
</evidence>
<organism evidence="3 4">
    <name type="scientific">Halorarum halophilum</name>
    <dbReference type="NCBI Taxonomy" id="2743090"/>
    <lineage>
        <taxon>Archaea</taxon>
        <taxon>Methanobacteriati</taxon>
        <taxon>Methanobacteriota</taxon>
        <taxon>Stenosarchaea group</taxon>
        <taxon>Halobacteria</taxon>
        <taxon>Halobacteriales</taxon>
        <taxon>Haloferacaceae</taxon>
        <taxon>Halorarum</taxon>
    </lineage>
</organism>
<accession>A0A7D5KVU6</accession>
<dbReference type="Proteomes" id="UP000509750">
    <property type="component" value="Chromosome"/>
</dbReference>
<keyword evidence="2" id="KW-0472">Membrane</keyword>